<sequence>MPFSFTMPFVSSRNSGAHSYHPVPVPDEEVLPAPPESKETRDLTSKRNFFLNLSFWLTALAVLSIAVTIRNLLVIQLYSQESRVSYMEGPIGSPYNGLEKLVRNESSPSWPLSSTHYPDFIGATEGPHIHHALSNSSIVRLDSERTVVIQHRVRDFGLEHCTVKLEFSHSTGNGHGHTTRGYGHIGESPYLTLWRLDDIGSKAVLAPSALPISLPSRDTFLGDIVFDDMRSVQSPSFGCHAGSIQTLEIAVACASDPCIVEFRLTQSPQRQGTVLMLLSDVDRFLKMQPQASGWSKASRNLHPCPCKNKAIGYHNLVHF</sequence>
<dbReference type="EMBL" id="JAGFBS010000040">
    <property type="protein sequence ID" value="KAG6371069.1"/>
    <property type="molecule type" value="Genomic_DNA"/>
</dbReference>
<organism evidence="3 4">
    <name type="scientific">Boletus reticuloceps</name>
    <dbReference type="NCBI Taxonomy" id="495285"/>
    <lineage>
        <taxon>Eukaryota</taxon>
        <taxon>Fungi</taxon>
        <taxon>Dikarya</taxon>
        <taxon>Basidiomycota</taxon>
        <taxon>Agaricomycotina</taxon>
        <taxon>Agaricomycetes</taxon>
        <taxon>Agaricomycetidae</taxon>
        <taxon>Boletales</taxon>
        <taxon>Boletineae</taxon>
        <taxon>Boletaceae</taxon>
        <taxon>Boletoideae</taxon>
        <taxon>Boletus</taxon>
    </lineage>
</organism>
<proteinExistence type="predicted"/>
<feature type="region of interest" description="Disordered" evidence="1">
    <location>
        <begin position="1"/>
        <end position="40"/>
    </location>
</feature>
<keyword evidence="2" id="KW-0472">Membrane</keyword>
<name>A0A8I2YFN1_9AGAM</name>
<evidence type="ECO:0000313" key="4">
    <source>
        <dbReference type="Proteomes" id="UP000683000"/>
    </source>
</evidence>
<evidence type="ECO:0000313" key="3">
    <source>
        <dbReference type="EMBL" id="KAG6371069.1"/>
    </source>
</evidence>
<evidence type="ECO:0000256" key="2">
    <source>
        <dbReference type="SAM" id="Phobius"/>
    </source>
</evidence>
<dbReference type="Proteomes" id="UP000683000">
    <property type="component" value="Unassembled WGS sequence"/>
</dbReference>
<keyword evidence="4" id="KW-1185">Reference proteome</keyword>
<gene>
    <name evidence="3" type="ORF">JVT61DRAFT_10607</name>
</gene>
<evidence type="ECO:0000256" key="1">
    <source>
        <dbReference type="SAM" id="MobiDB-lite"/>
    </source>
</evidence>
<dbReference type="OrthoDB" id="3350619at2759"/>
<accession>A0A8I2YFN1</accession>
<keyword evidence="2" id="KW-1133">Transmembrane helix</keyword>
<keyword evidence="2" id="KW-0812">Transmembrane</keyword>
<protein>
    <submittedName>
        <fullName evidence="3">Uncharacterized protein</fullName>
    </submittedName>
</protein>
<feature type="transmembrane region" description="Helical" evidence="2">
    <location>
        <begin position="53"/>
        <end position="73"/>
    </location>
</feature>
<reference evidence="3" key="1">
    <citation type="submission" date="2021-03" db="EMBL/GenBank/DDBJ databases">
        <title>Evolutionary innovations through gain and loss of genes in the ectomycorrhizal Boletales.</title>
        <authorList>
            <person name="Wu G."/>
            <person name="Miyauchi S."/>
            <person name="Morin E."/>
            <person name="Yang Z.-L."/>
            <person name="Xu J."/>
            <person name="Martin F.M."/>
        </authorList>
    </citation>
    <scope>NUCLEOTIDE SEQUENCE</scope>
    <source>
        <strain evidence="3">BR01</strain>
    </source>
</reference>
<dbReference type="AlphaFoldDB" id="A0A8I2YFN1"/>
<comment type="caution">
    <text evidence="3">The sequence shown here is derived from an EMBL/GenBank/DDBJ whole genome shotgun (WGS) entry which is preliminary data.</text>
</comment>